<evidence type="ECO:0000256" key="12">
    <source>
        <dbReference type="SAM" id="MobiDB-lite"/>
    </source>
</evidence>
<keyword evidence="7" id="KW-0472">Membrane</keyword>
<feature type="compositionally biased region" description="Low complexity" evidence="12">
    <location>
        <begin position="1253"/>
        <end position="1268"/>
    </location>
</feature>
<dbReference type="InterPro" id="IPR013809">
    <property type="entry name" value="ENTH"/>
</dbReference>
<dbReference type="PANTHER" id="PTHR10407">
    <property type="entry name" value="HUNTINGTIN INTERACTING PROTEIN 1"/>
    <property type="match status" value="1"/>
</dbReference>
<dbReference type="InterPro" id="IPR011417">
    <property type="entry name" value="ANTH_dom"/>
</dbReference>
<feature type="region of interest" description="Disordered" evidence="12">
    <location>
        <begin position="1403"/>
        <end position="1531"/>
    </location>
</feature>
<keyword evidence="8" id="KW-1015">Disulfide bond</keyword>
<evidence type="ECO:0000256" key="5">
    <source>
        <dbReference type="ARBA" id="ARBA00022583"/>
    </source>
</evidence>
<dbReference type="GO" id="GO:0005615">
    <property type="term" value="C:extracellular space"/>
    <property type="evidence" value="ECO:0007669"/>
    <property type="project" value="UniProtKB-KW"/>
</dbReference>
<feature type="compositionally biased region" description="Basic and acidic residues" evidence="12">
    <location>
        <begin position="1295"/>
        <end position="1305"/>
    </location>
</feature>
<protein>
    <submittedName>
        <fullName evidence="16">Huntingtin-interacting protein 1</fullName>
    </submittedName>
</protein>
<feature type="compositionally biased region" description="Basic residues" evidence="12">
    <location>
        <begin position="2040"/>
        <end position="2050"/>
    </location>
</feature>
<dbReference type="GO" id="GO:0032051">
    <property type="term" value="F:clathrin light chain binding"/>
    <property type="evidence" value="ECO:0007669"/>
    <property type="project" value="TreeGrafter"/>
</dbReference>
<feature type="coiled-coil region" evidence="11">
    <location>
        <begin position="1029"/>
        <end position="1058"/>
    </location>
</feature>
<evidence type="ECO:0000259" key="15">
    <source>
        <dbReference type="PROSITE" id="PS50945"/>
    </source>
</evidence>
<dbReference type="Pfam" id="PF15229">
    <property type="entry name" value="POM121"/>
    <property type="match status" value="1"/>
</dbReference>
<dbReference type="GO" id="GO:0043325">
    <property type="term" value="F:phosphatidylinositol-3,4-bisphosphate binding"/>
    <property type="evidence" value="ECO:0007669"/>
    <property type="project" value="TreeGrafter"/>
</dbReference>
<evidence type="ECO:0000313" key="17">
    <source>
        <dbReference type="Proteomes" id="UP000001075"/>
    </source>
</evidence>
<feature type="compositionally biased region" description="Polar residues" evidence="12">
    <location>
        <begin position="1228"/>
        <end position="1246"/>
    </location>
</feature>
<evidence type="ECO:0000313" key="16">
    <source>
        <dbReference type="EMBL" id="EGW01831.1"/>
    </source>
</evidence>
<evidence type="ECO:0000256" key="10">
    <source>
        <dbReference type="ARBA" id="ARBA00023329"/>
    </source>
</evidence>
<reference evidence="17" key="1">
    <citation type="journal article" date="2011" name="Nat. Biotechnol.">
        <title>The genomic sequence of the Chinese hamster ovary (CHO)-K1 cell line.</title>
        <authorList>
            <person name="Xu X."/>
            <person name="Nagarajan H."/>
            <person name="Lewis N.E."/>
            <person name="Pan S."/>
            <person name="Cai Z."/>
            <person name="Liu X."/>
            <person name="Chen W."/>
            <person name="Xie M."/>
            <person name="Wang W."/>
            <person name="Hammond S."/>
            <person name="Andersen M.R."/>
            <person name="Neff N."/>
            <person name="Passarelli B."/>
            <person name="Koh W."/>
            <person name="Fan H.C."/>
            <person name="Wang J."/>
            <person name="Gui Y."/>
            <person name="Lee K.H."/>
            <person name="Betenbaugh M.J."/>
            <person name="Quake S.R."/>
            <person name="Famili I."/>
            <person name="Palsson B.O."/>
            <person name="Wang J."/>
        </authorList>
    </citation>
    <scope>NUCLEOTIDE SEQUENCE [LARGE SCALE GENOMIC DNA]</scope>
    <source>
        <strain evidence="17">CHO K1 cell line</strain>
    </source>
</reference>
<feature type="compositionally biased region" description="Low complexity" evidence="12">
    <location>
        <begin position="1567"/>
        <end position="1596"/>
    </location>
</feature>
<evidence type="ECO:0000259" key="14">
    <source>
        <dbReference type="PROSITE" id="PS50942"/>
    </source>
</evidence>
<feature type="region of interest" description="Disordered" evidence="12">
    <location>
        <begin position="2023"/>
        <end position="2050"/>
    </location>
</feature>
<evidence type="ECO:0000256" key="13">
    <source>
        <dbReference type="SAM" id="SignalP"/>
    </source>
</evidence>
<feature type="compositionally biased region" description="Basic and acidic residues" evidence="12">
    <location>
        <begin position="1273"/>
        <end position="1284"/>
    </location>
</feature>
<dbReference type="SUPFAM" id="SSF54117">
    <property type="entry name" value="Interleukin 8-like chemokines"/>
    <property type="match status" value="1"/>
</dbReference>
<dbReference type="GO" id="GO:0007015">
    <property type="term" value="P:actin filament organization"/>
    <property type="evidence" value="ECO:0007669"/>
    <property type="project" value="TreeGrafter"/>
</dbReference>
<dbReference type="SMART" id="SM00307">
    <property type="entry name" value="ILWEQ"/>
    <property type="match status" value="1"/>
</dbReference>
<keyword evidence="5" id="KW-0254">Endocytosis</keyword>
<dbReference type="Gene3D" id="1.20.1410.10">
    <property type="entry name" value="I/LWEQ domain"/>
    <property type="match status" value="1"/>
</dbReference>
<dbReference type="GO" id="GO:0051015">
    <property type="term" value="F:actin filament binding"/>
    <property type="evidence" value="ECO:0007669"/>
    <property type="project" value="TreeGrafter"/>
</dbReference>
<feature type="compositionally biased region" description="Polar residues" evidence="12">
    <location>
        <begin position="1306"/>
        <end position="1316"/>
    </location>
</feature>
<dbReference type="GO" id="GO:0030100">
    <property type="term" value="P:regulation of endocytosis"/>
    <property type="evidence" value="ECO:0007669"/>
    <property type="project" value="UniProtKB-ARBA"/>
</dbReference>
<dbReference type="SUPFAM" id="SSF109885">
    <property type="entry name" value="I/LWEQ domain"/>
    <property type="match status" value="1"/>
</dbReference>
<dbReference type="Gene3D" id="1.20.5.1700">
    <property type="match status" value="1"/>
</dbReference>
<feature type="region of interest" description="Disordered" evidence="12">
    <location>
        <begin position="1961"/>
        <end position="2006"/>
    </location>
</feature>
<organism evidence="16 17">
    <name type="scientific">Cricetulus griseus</name>
    <name type="common">Chinese hamster</name>
    <name type="synonym">Cricetulus barabensis griseus</name>
    <dbReference type="NCBI Taxonomy" id="10029"/>
    <lineage>
        <taxon>Eukaryota</taxon>
        <taxon>Metazoa</taxon>
        <taxon>Chordata</taxon>
        <taxon>Craniata</taxon>
        <taxon>Vertebrata</taxon>
        <taxon>Euteleostomi</taxon>
        <taxon>Mammalia</taxon>
        <taxon>Eutheria</taxon>
        <taxon>Euarchontoglires</taxon>
        <taxon>Glires</taxon>
        <taxon>Rodentia</taxon>
        <taxon>Myomorpha</taxon>
        <taxon>Muroidea</taxon>
        <taxon>Cricetidae</taxon>
        <taxon>Cricetinae</taxon>
        <taxon>Cricetulus</taxon>
    </lineage>
</organism>
<keyword evidence="10" id="KW-0968">Cytoplasmic vesicle</keyword>
<dbReference type="EMBL" id="JH000243">
    <property type="protein sequence ID" value="EGW01831.1"/>
    <property type="molecule type" value="Genomic_DNA"/>
</dbReference>
<evidence type="ECO:0000256" key="11">
    <source>
        <dbReference type="SAM" id="Coils"/>
    </source>
</evidence>
<feature type="chain" id="PRO_5003444306" evidence="13">
    <location>
        <begin position="27"/>
        <end position="2050"/>
    </location>
</feature>
<dbReference type="InterPro" id="IPR008942">
    <property type="entry name" value="ENTH_VHS"/>
</dbReference>
<dbReference type="InterPro" id="IPR030224">
    <property type="entry name" value="Sla2_fam"/>
</dbReference>
<feature type="domain" description="ENTH" evidence="14">
    <location>
        <begin position="71"/>
        <end position="204"/>
    </location>
</feature>
<feature type="compositionally biased region" description="Polar residues" evidence="12">
    <location>
        <begin position="1996"/>
        <end position="2006"/>
    </location>
</feature>
<dbReference type="PANTHER" id="PTHR10407:SF14">
    <property type="entry name" value="HUNTINGTIN-INTERACTING PROTEIN 1"/>
    <property type="match status" value="1"/>
</dbReference>
<dbReference type="FunFam" id="1.20.5.1700:FF:000002">
    <property type="entry name" value="Huntingtin interacting protein 1"/>
    <property type="match status" value="1"/>
</dbReference>
<feature type="region of interest" description="Disordered" evidence="12">
    <location>
        <begin position="1193"/>
        <end position="1357"/>
    </location>
</feature>
<evidence type="ECO:0000256" key="3">
    <source>
        <dbReference type="ARBA" id="ARBA00022490"/>
    </source>
</evidence>
<dbReference type="GO" id="GO:0006897">
    <property type="term" value="P:endocytosis"/>
    <property type="evidence" value="ECO:0007669"/>
    <property type="project" value="UniProtKB-KW"/>
</dbReference>
<dbReference type="SMART" id="SM00199">
    <property type="entry name" value="SCY"/>
    <property type="match status" value="1"/>
</dbReference>
<dbReference type="SUPFAM" id="SSF48464">
    <property type="entry name" value="ENTH/VHS domain"/>
    <property type="match status" value="1"/>
</dbReference>
<feature type="region of interest" description="Disordered" evidence="12">
    <location>
        <begin position="1101"/>
        <end position="1177"/>
    </location>
</feature>
<evidence type="ECO:0000256" key="6">
    <source>
        <dbReference type="ARBA" id="ARBA00023054"/>
    </source>
</evidence>
<name>G3HA18_CRIGR</name>
<dbReference type="Pfam" id="PF16515">
    <property type="entry name" value="HIP1_clath_bdg"/>
    <property type="match status" value="1"/>
</dbReference>
<feature type="compositionally biased region" description="Low complexity" evidence="12">
    <location>
        <begin position="1443"/>
        <end position="1473"/>
    </location>
</feature>
<evidence type="ECO:0000256" key="2">
    <source>
        <dbReference type="ARBA" id="ARBA00010135"/>
    </source>
</evidence>
<dbReference type="InParanoid" id="G3HA18"/>
<evidence type="ECO:0000256" key="7">
    <source>
        <dbReference type="ARBA" id="ARBA00023136"/>
    </source>
</evidence>
<dbReference type="GO" id="GO:0080025">
    <property type="term" value="F:phosphatidylinositol-3,5-bisphosphate binding"/>
    <property type="evidence" value="ECO:0007669"/>
    <property type="project" value="TreeGrafter"/>
</dbReference>
<feature type="compositionally biased region" description="Low complexity" evidence="12">
    <location>
        <begin position="1403"/>
        <end position="1413"/>
    </location>
</feature>
<dbReference type="eggNOG" id="KOG0980">
    <property type="taxonomic scope" value="Eukaryota"/>
</dbReference>
<proteinExistence type="inferred from homology"/>
<dbReference type="GO" id="GO:0051130">
    <property type="term" value="P:positive regulation of cellular component organization"/>
    <property type="evidence" value="ECO:0007669"/>
    <property type="project" value="UniProtKB-ARBA"/>
</dbReference>
<gene>
    <name evidence="16" type="ORF">I79_007259</name>
</gene>
<dbReference type="Gene3D" id="6.10.250.920">
    <property type="match status" value="1"/>
</dbReference>
<dbReference type="GO" id="GO:0008009">
    <property type="term" value="F:chemokine activity"/>
    <property type="evidence" value="ECO:0007669"/>
    <property type="project" value="InterPro"/>
</dbReference>
<feature type="compositionally biased region" description="Polar residues" evidence="12">
    <location>
        <begin position="1493"/>
        <end position="1502"/>
    </location>
</feature>
<dbReference type="PROSITE" id="PS50945">
    <property type="entry name" value="I_LWEQ"/>
    <property type="match status" value="1"/>
</dbReference>
<feature type="compositionally biased region" description="Polar residues" evidence="12">
    <location>
        <begin position="1115"/>
        <end position="1127"/>
    </location>
</feature>
<dbReference type="InterPro" id="IPR035964">
    <property type="entry name" value="I/LWEQ_dom_sf"/>
</dbReference>
<dbReference type="Pfam" id="PF07651">
    <property type="entry name" value="ANTH"/>
    <property type="match status" value="1"/>
</dbReference>
<feature type="compositionally biased region" description="Low complexity" evidence="12">
    <location>
        <begin position="1512"/>
        <end position="1521"/>
    </location>
</feature>
<dbReference type="InterPro" id="IPR036048">
    <property type="entry name" value="Interleukin_8-like_sf"/>
</dbReference>
<feature type="compositionally biased region" description="Low complexity" evidence="12">
    <location>
        <begin position="1214"/>
        <end position="1225"/>
    </location>
</feature>
<dbReference type="GlyGen" id="G3HA18">
    <property type="glycosylation" value="9 sites"/>
</dbReference>
<dbReference type="FunFam" id="1.20.1410.10:FF:000002">
    <property type="entry name" value="Huntingtin interacting protein 1"/>
    <property type="match status" value="1"/>
</dbReference>
<feature type="compositionally biased region" description="Polar residues" evidence="12">
    <location>
        <begin position="1961"/>
        <end position="1971"/>
    </location>
</feature>
<feature type="coiled-coil region" evidence="11">
    <location>
        <begin position="421"/>
        <end position="599"/>
    </location>
</feature>
<sequence>MASPTTIVASLLLLVACMCYICPTDSVTIPFSCCMSFIAKEIPENRVVSYQLANGSVCPKAGVIFITKRGHKFCGDPKLTVSVNKAINTQEVAVKEKHARNILLDAILGRLALEGGAQTFWSVVNRLPLSSNAMLCWKFCHVFHKLLRDGHPNVLKDSLRYKNELSDMSRMWGHLSEGYGQLCSIYLNLLRTRMEYHTKNPRFPGNLQMSDRQLDEAGESDVNNFFQLTVEMFDYLECELNLFQTVFNSLDMSRSVSVTTAGQCRLAPLIQVILDCSHLYDYTVKLLFKLHSCLPADTLQGHRDRFMEQFTKLKDLFQRSSNLQYFKRLIQIPQLPENPPNFLRASALSEHISPVVVIPAEVSSPDSEPVLEKDDLMDMDAAQQNLFDNKFDDIFGSSLSSDPFNFNNQNGVNKDEKDHLIERLYREISGLTGQLDSVKMESQRAMLQLKGRVSELEAELAEQQHLGRQATDDCEFLRTELDELKRQREDTEKAQRSLTEIERKAQANEQRYSKLKEKYSELVQNHADLLRKNAEVTKQVSVARQAQVDLEREKKELEDSFARVSDQAQRKTQEQQDVLENLKHELASSRQELQVLHSSLETSAQSEAKWLTQIAELEKEQGSLVTAAAQREEEFSALRDQLESTKIKLASAQASNRHPPGRRGCQRQMCHEGLKAIGPDGQGFLWTQFLKPSASLDKHGIHVPTDHLLSKVKAVSSCLEQLEKSCSQYLACPEDISELLHSITLLANLTSDTIIQGSATSLRAPPEPADSLTEACRQYGKETLAYLFSLEEEEAMEKADSTAMKNCLRKIEAIGEELLPRGLDIKQEELGDLVDKEMAATSAAIEAATNRIEEILSKSRAGDTGVKLEVNERILGSCTSLMQAIKVLVVTSKDLQKEIVESGRGTASHKEFYAKNSRWTEGLISASKAVGWGATIMVDAADLVVQGKGKFEELMVCSHEIAASTAQLVAASKVKANKGSLNLTQLQQASRGVNQATAAVVASTISGKSQIEETDSMDFSSMTLTQIKRQEMDSQVRVLELENDLQKERQKLGELRKKHYELAGVAEGWEEVCWNGGHKKAVLSARNSRMVCSPVTVRIAPPDSKLLRSPGPEQILNTTLSSPSSNAPDPCAKETVLSALKEKKKRTVEEEDQLHLDGQENKRRRHDSSGSGHSAFEPLVANGVPAAFVPKPGSLKRSLASQSSDDHLNKRSRTSSVSSLTSTCTGGIPSSSRNAITSSYSSTRGLSQLWKRSGPTSSPFSSPASSRSQTPERPAKKTREEEPCPHSCSSAPLVTDKESPGEKVTDTATGKQQNSWTSPPTPGSSGQRKRKIQLLPSRRGDQLTLPPPPELGYSITAEDLDMERKASLQWFNKVLEDKIDDASTSATETPPAANPPFTFTLPAAVGPAASPASLPVPMPSSNPLLESLKKMQDSPSPAPPSSEPTAAATTAAPSPLKTPSLLTPLVSPLTGPLASTSSDSKPTATFLGLAPASSATPLTDTKSPGVPQAEQAVSTPASTAPSPTPKPSMLFGMLNPPATSSLATTGPACSPMFKPIFMTTPKSETDSPLPSSSPATTTTTSPSTTLPTTASTTAPTFKPIFDSVEPITSMPLSAPFSLKQTTATATTTATPGPLFTGLATATSTVASGTTASASKLVFGFGVTTVASTANSTMTSTSQPLLFGGGPSVTTAGSAPPLSSIFQFGKPSATAASAASTSFTQSLASSAQTAASSSSSTGGFSGFGGTLATSTSAPSTTSQPTLTFSSTVTPAFNIPFSSGAKPALPTYPGANPQPTFGATEGATKPALAPSFGSSFTFGNSVAAAPSAAPAPATFGSAAQPAFGGLKATVSTFGTPASTQPAFGSTTSVFSFGSATTSGFGATTQTTHSGSSSSLFGSSTPSPFTFGGSAAPGSGGFGLGATPGTSSTSGTFSFGSGQSGATGTTTSFGGSLNTLGTSNQSSPFAFNVGSTPESKPVFGGTPTPTFGQSAPAPGVGTAGSSLSFGASSTPAQGFVGVGPFGSAAPSFSIGAGSKTPGARQRLQARRQHTRKK</sequence>
<comment type="subcellular location">
    <subcellularLocation>
        <location evidence="1">Cytoplasmic vesicle</location>
        <location evidence="1">Clathrin-coated vesicle membrane</location>
    </subcellularLocation>
</comment>
<dbReference type="GO" id="GO:0035615">
    <property type="term" value="F:clathrin adaptor activity"/>
    <property type="evidence" value="ECO:0007669"/>
    <property type="project" value="TreeGrafter"/>
</dbReference>
<dbReference type="GO" id="GO:0030665">
    <property type="term" value="C:clathrin-coated vesicle membrane"/>
    <property type="evidence" value="ECO:0007669"/>
    <property type="project" value="UniProtKB-SubCell"/>
</dbReference>
<feature type="signal peptide" evidence="13">
    <location>
        <begin position="1"/>
        <end position="26"/>
    </location>
</feature>
<dbReference type="STRING" id="10029.G3HA18"/>
<accession>G3HA18</accession>
<dbReference type="Proteomes" id="UP000001075">
    <property type="component" value="Unassembled WGS sequence"/>
</dbReference>
<evidence type="ECO:0000256" key="1">
    <source>
        <dbReference type="ARBA" id="ARBA00004640"/>
    </source>
</evidence>
<dbReference type="CDD" id="cd00272">
    <property type="entry name" value="Chemokine_CC"/>
    <property type="match status" value="1"/>
</dbReference>
<keyword evidence="4" id="KW-0202">Cytokine</keyword>
<dbReference type="GO" id="GO:0098793">
    <property type="term" value="C:presynapse"/>
    <property type="evidence" value="ECO:0007669"/>
    <property type="project" value="TreeGrafter"/>
</dbReference>
<dbReference type="GO" id="GO:0051050">
    <property type="term" value="P:positive regulation of transport"/>
    <property type="evidence" value="ECO:0007669"/>
    <property type="project" value="UniProtKB-ARBA"/>
</dbReference>
<evidence type="ECO:0000256" key="9">
    <source>
        <dbReference type="ARBA" id="ARBA00023203"/>
    </source>
</evidence>
<keyword evidence="6 11" id="KW-0175">Coiled coil</keyword>
<dbReference type="Gene3D" id="2.40.50.40">
    <property type="match status" value="1"/>
</dbReference>
<keyword evidence="13" id="KW-0732">Signal</keyword>
<evidence type="ECO:0000256" key="8">
    <source>
        <dbReference type="ARBA" id="ARBA00023157"/>
    </source>
</evidence>
<dbReference type="InterPro" id="IPR001811">
    <property type="entry name" value="Chemokine_IL8-like_dom"/>
</dbReference>
<feature type="domain" description="I/LWEQ" evidence="15">
    <location>
        <begin position="822"/>
        <end position="1063"/>
    </location>
</feature>
<feature type="region of interest" description="Disordered" evidence="12">
    <location>
        <begin position="1783"/>
        <end position="1802"/>
    </location>
</feature>
<dbReference type="GO" id="GO:0006955">
    <property type="term" value="P:immune response"/>
    <property type="evidence" value="ECO:0007669"/>
    <property type="project" value="InterPro"/>
</dbReference>
<keyword evidence="9" id="KW-0009">Actin-binding</keyword>
<keyword evidence="3" id="KW-0963">Cytoplasm</keyword>
<feature type="compositionally biased region" description="Polar residues" evidence="12">
    <location>
        <begin position="1474"/>
        <end position="1483"/>
    </location>
</feature>
<dbReference type="GO" id="GO:0030864">
    <property type="term" value="C:cortical actin cytoskeleton"/>
    <property type="evidence" value="ECO:0007669"/>
    <property type="project" value="TreeGrafter"/>
</dbReference>
<dbReference type="PROSITE" id="PS50942">
    <property type="entry name" value="ENTH"/>
    <property type="match status" value="1"/>
</dbReference>
<dbReference type="InterPro" id="IPR002558">
    <property type="entry name" value="ILWEQ_dom"/>
</dbReference>
<comment type="similarity">
    <text evidence="2">Belongs to the SLA2 family.</text>
</comment>
<dbReference type="PaxDb" id="10029-XP_007622432.1"/>
<dbReference type="Pfam" id="PF01608">
    <property type="entry name" value="I_LWEQ"/>
    <property type="match status" value="1"/>
</dbReference>
<dbReference type="InterPro" id="IPR032422">
    <property type="entry name" value="HIP1_clath-bd"/>
</dbReference>
<dbReference type="GO" id="GO:0048268">
    <property type="term" value="P:clathrin coat assembly"/>
    <property type="evidence" value="ECO:0007669"/>
    <property type="project" value="TreeGrafter"/>
</dbReference>
<feature type="region of interest" description="Disordered" evidence="12">
    <location>
        <begin position="1558"/>
        <end position="1597"/>
    </location>
</feature>
<dbReference type="SMART" id="SM00273">
    <property type="entry name" value="ENTH"/>
    <property type="match status" value="1"/>
</dbReference>
<evidence type="ECO:0000256" key="4">
    <source>
        <dbReference type="ARBA" id="ARBA00022514"/>
    </source>
</evidence>